<dbReference type="InterPro" id="IPR029059">
    <property type="entry name" value="AB_hydrolase_5"/>
</dbReference>
<dbReference type="Proteomes" id="UP000265515">
    <property type="component" value="Unassembled WGS sequence"/>
</dbReference>
<comment type="caution">
    <text evidence="2">The sequence shown here is derived from an EMBL/GenBank/DDBJ whole genome shotgun (WGS) entry which is preliminary data.</text>
</comment>
<dbReference type="Gramene" id="GBG61247">
    <property type="protein sequence ID" value="GBG61247"/>
    <property type="gene ID" value="CBR_g19779"/>
</dbReference>
<gene>
    <name evidence="2" type="ORF">CBR_g19779</name>
</gene>
<name>A0A388JU00_CHABU</name>
<dbReference type="Gene3D" id="3.40.50.1820">
    <property type="entry name" value="alpha/beta hydrolase"/>
    <property type="match status" value="1"/>
</dbReference>
<protein>
    <recommendedName>
        <fullName evidence="1">Alpha/beta hydrolase fold-5 domain-containing protein</fullName>
    </recommendedName>
</protein>
<organism evidence="2 3">
    <name type="scientific">Chara braunii</name>
    <name type="common">Braun's stonewort</name>
    <dbReference type="NCBI Taxonomy" id="69332"/>
    <lineage>
        <taxon>Eukaryota</taxon>
        <taxon>Viridiplantae</taxon>
        <taxon>Streptophyta</taxon>
        <taxon>Charophyceae</taxon>
        <taxon>Charales</taxon>
        <taxon>Characeae</taxon>
        <taxon>Chara</taxon>
    </lineage>
</organism>
<accession>A0A388JU00</accession>
<dbReference type="Pfam" id="PF12695">
    <property type="entry name" value="Abhydrolase_5"/>
    <property type="match status" value="1"/>
</dbReference>
<feature type="domain" description="Alpha/beta hydrolase fold-5" evidence="1">
    <location>
        <begin position="367"/>
        <end position="554"/>
    </location>
</feature>
<dbReference type="SUPFAM" id="SSF53474">
    <property type="entry name" value="alpha/beta-Hydrolases"/>
    <property type="match status" value="2"/>
</dbReference>
<reference evidence="2 3" key="1">
    <citation type="journal article" date="2018" name="Cell">
        <title>The Chara Genome: Secondary Complexity and Implications for Plant Terrestrialization.</title>
        <authorList>
            <person name="Nishiyama T."/>
            <person name="Sakayama H."/>
            <person name="Vries J.D."/>
            <person name="Buschmann H."/>
            <person name="Saint-Marcoux D."/>
            <person name="Ullrich K.K."/>
            <person name="Haas F.B."/>
            <person name="Vanderstraeten L."/>
            <person name="Becker D."/>
            <person name="Lang D."/>
            <person name="Vosolsobe S."/>
            <person name="Rombauts S."/>
            <person name="Wilhelmsson P.K.I."/>
            <person name="Janitza P."/>
            <person name="Kern R."/>
            <person name="Heyl A."/>
            <person name="Rumpler F."/>
            <person name="Villalobos L.I.A.C."/>
            <person name="Clay J.M."/>
            <person name="Skokan R."/>
            <person name="Toyoda A."/>
            <person name="Suzuki Y."/>
            <person name="Kagoshima H."/>
            <person name="Schijlen E."/>
            <person name="Tajeshwar N."/>
            <person name="Catarino B."/>
            <person name="Hetherington A.J."/>
            <person name="Saltykova A."/>
            <person name="Bonnot C."/>
            <person name="Breuninger H."/>
            <person name="Symeonidi A."/>
            <person name="Radhakrishnan G.V."/>
            <person name="Van Nieuwerburgh F."/>
            <person name="Deforce D."/>
            <person name="Chang C."/>
            <person name="Karol K.G."/>
            <person name="Hedrich R."/>
            <person name="Ulvskov P."/>
            <person name="Glockner G."/>
            <person name="Delwiche C.F."/>
            <person name="Petrasek J."/>
            <person name="Van de Peer Y."/>
            <person name="Friml J."/>
            <person name="Beilby M."/>
            <person name="Dolan L."/>
            <person name="Kohara Y."/>
            <person name="Sugano S."/>
            <person name="Fujiyama A."/>
            <person name="Delaux P.-M."/>
            <person name="Quint M."/>
            <person name="TheiBen G."/>
            <person name="Hagemann M."/>
            <person name="Harholt J."/>
            <person name="Dunand C."/>
            <person name="Zachgo S."/>
            <person name="Langdale J."/>
            <person name="Maumus F."/>
            <person name="Straeten D.V.D."/>
            <person name="Gould S.B."/>
            <person name="Rensing S.A."/>
        </authorList>
    </citation>
    <scope>NUCLEOTIDE SEQUENCE [LARGE SCALE GENOMIC DNA]</scope>
    <source>
        <strain evidence="2 3">S276</strain>
    </source>
</reference>
<dbReference type="AlphaFoldDB" id="A0A388JU00"/>
<sequence>MPTASEPVPRGVFPVCSGETLVEDGYGGCQTSSSSSSSYGHSFLCEPDPVAMAAMKPVCPPSSPPTSAFTSLTVSVVPGVGYVFANATSCQPIKQSESGFLTGLFNATSGIVIIPEKGVDPRAYAPYARAMTAAGAFAVIVTDINEANVVRALSISLSPPRIWAVMGHGTYGGALATLLARSLYPRITTLILHAAAIPPDIDFSQGPLGNLDVVLNYGLLDSIVPPSKIHNSFQRVPGDVSANPFPLKGHYDFAYSTCHENHVGHGEGRGPRQESAMSAKDEMILLRQFTLVRPDPFAQTTARGLSYGDNTLLRPGRNDSKIYPKGGMLVEQIRLTLPQRHSAAGTKEPVRSLWILKPNHAPRGGYVYVAGAYVDPTAYFPFLFQVAAQGYLVALPQMERRLSLDPMLADQVLAFDHPILRTVPHNKWAIGGHSLGGYCAFSYASLPQRHNIVAVVTHSGLFTLPFGLLPSTVNLSQSSLPVCQIYGSLDGVVLGDPEYFRYSANDPPPRGRGLIANLTATRFIRMEGANHQQVGEYGSQTNDIIATIGHVEQETTYAQLTVDCLNEAMGYTASKHA</sequence>
<evidence type="ECO:0000313" key="3">
    <source>
        <dbReference type="Proteomes" id="UP000265515"/>
    </source>
</evidence>
<evidence type="ECO:0000259" key="1">
    <source>
        <dbReference type="Pfam" id="PF12695"/>
    </source>
</evidence>
<evidence type="ECO:0000313" key="2">
    <source>
        <dbReference type="EMBL" id="GBG61247.1"/>
    </source>
</evidence>
<dbReference type="InterPro" id="IPR029058">
    <property type="entry name" value="AB_hydrolase_fold"/>
</dbReference>
<dbReference type="OrthoDB" id="2148812at2759"/>
<keyword evidence="3" id="KW-1185">Reference proteome</keyword>
<dbReference type="GO" id="GO:0016787">
    <property type="term" value="F:hydrolase activity"/>
    <property type="evidence" value="ECO:0007669"/>
    <property type="project" value="InterPro"/>
</dbReference>
<dbReference type="EMBL" id="BFEA01000018">
    <property type="protein sequence ID" value="GBG61247.1"/>
    <property type="molecule type" value="Genomic_DNA"/>
</dbReference>
<proteinExistence type="predicted"/>
<dbReference type="OMA" id="STCHENH"/>